<proteinExistence type="predicted"/>
<feature type="region of interest" description="Disordered" evidence="1">
    <location>
        <begin position="247"/>
        <end position="272"/>
    </location>
</feature>
<evidence type="ECO:0000313" key="2">
    <source>
        <dbReference type="EMBL" id="MBE1458778.1"/>
    </source>
</evidence>
<dbReference type="Gene3D" id="1.10.520.40">
    <property type="entry name" value="CRISPR-associated protein Cse2"/>
    <property type="match status" value="1"/>
</dbReference>
<feature type="region of interest" description="Disordered" evidence="1">
    <location>
        <begin position="96"/>
        <end position="168"/>
    </location>
</feature>
<dbReference type="InterPro" id="IPR013382">
    <property type="entry name" value="CRISPR-assoc_prot_Cse2"/>
</dbReference>
<reference evidence="2 3" key="1">
    <citation type="submission" date="2020-10" db="EMBL/GenBank/DDBJ databases">
        <title>Sequencing the genomes of 1000 actinobacteria strains.</title>
        <authorList>
            <person name="Klenk H.-P."/>
        </authorList>
    </citation>
    <scope>NUCLEOTIDE SEQUENCE [LARGE SCALE GENOMIC DNA]</scope>
    <source>
        <strain evidence="2 3">DSM 45157</strain>
    </source>
</reference>
<accession>A0ABR9HID1</accession>
<sequence>MSSSTEHDIRTEIRSAADRMARDLTRRVADEPAVRATLRRGVGRRVEDPAMLPLHAFVTPYLGDLHERPRPGWSPTPGEAVERAFYAVATLIAAQPRQVRDRDAEHGPGSGAAEERGGADGVRETEGPASEETEAFVPQDSAESHDVPEPSEPGGGQGPGGRYGLGSTLGTAVGEGLISNADATEQRLHLLCRQSLDGVHAQLPRLLAHARVQGARTDWGQLVLDLARWGGERDRVAKEWAQGFHRSLGTARHTASKNTETTENTNQEGSAA</sequence>
<organism evidence="2 3">
    <name type="scientific">Nocardiopsis terrae</name>
    <dbReference type="NCBI Taxonomy" id="372655"/>
    <lineage>
        <taxon>Bacteria</taxon>
        <taxon>Bacillati</taxon>
        <taxon>Actinomycetota</taxon>
        <taxon>Actinomycetes</taxon>
        <taxon>Streptosporangiales</taxon>
        <taxon>Nocardiopsidaceae</taxon>
        <taxon>Nocardiopsis</taxon>
    </lineage>
</organism>
<feature type="compositionally biased region" description="Gly residues" evidence="1">
    <location>
        <begin position="153"/>
        <end position="164"/>
    </location>
</feature>
<evidence type="ECO:0000313" key="3">
    <source>
        <dbReference type="Proteomes" id="UP000598217"/>
    </source>
</evidence>
<feature type="compositionally biased region" description="Low complexity" evidence="1">
    <location>
        <begin position="258"/>
        <end position="272"/>
    </location>
</feature>
<dbReference type="InterPro" id="IPR038287">
    <property type="entry name" value="Cse2_sf"/>
</dbReference>
<evidence type="ECO:0000256" key="1">
    <source>
        <dbReference type="SAM" id="MobiDB-lite"/>
    </source>
</evidence>
<keyword evidence="3" id="KW-1185">Reference proteome</keyword>
<feature type="compositionally biased region" description="Basic and acidic residues" evidence="1">
    <location>
        <begin position="113"/>
        <end position="126"/>
    </location>
</feature>
<dbReference type="RefSeq" id="WP_191271639.1">
    <property type="nucleotide sequence ID" value="NZ_BMXJ01000005.1"/>
</dbReference>
<comment type="caution">
    <text evidence="2">The sequence shown here is derived from an EMBL/GenBank/DDBJ whole genome shotgun (WGS) entry which is preliminary data.</text>
</comment>
<name>A0ABR9HID1_9ACTN</name>
<dbReference type="Pfam" id="PF09485">
    <property type="entry name" value="CRISPR_Cse2"/>
    <property type="match status" value="1"/>
</dbReference>
<dbReference type="Proteomes" id="UP000598217">
    <property type="component" value="Unassembled WGS sequence"/>
</dbReference>
<gene>
    <name evidence="2" type="ORF">H4W79_002992</name>
</gene>
<dbReference type="EMBL" id="JADBDY010000001">
    <property type="protein sequence ID" value="MBE1458778.1"/>
    <property type="molecule type" value="Genomic_DNA"/>
</dbReference>
<protein>
    <submittedName>
        <fullName evidence="2">CRISPR system Cascade subunit CasB</fullName>
    </submittedName>
</protein>